<reference evidence="7" key="1">
    <citation type="submission" date="2022-01" db="EMBL/GenBank/DDBJ databases">
        <authorList>
            <person name="Jo J.-H."/>
            <person name="Im W.-T."/>
        </authorList>
    </citation>
    <scope>NUCLEOTIDE SEQUENCE</scope>
    <source>
        <strain evidence="7">NA20</strain>
    </source>
</reference>
<dbReference type="Gene3D" id="2.130.10.10">
    <property type="entry name" value="YVTN repeat-like/Quinoprotein amine dehydrogenase"/>
    <property type="match status" value="2"/>
</dbReference>
<evidence type="ECO:0000256" key="2">
    <source>
        <dbReference type="ARBA" id="ARBA00012438"/>
    </source>
</evidence>
<dbReference type="InterPro" id="IPR013783">
    <property type="entry name" value="Ig-like_fold"/>
</dbReference>
<keyword evidence="3" id="KW-0597">Phosphoprotein</keyword>
<dbReference type="RefSeq" id="WP_237868878.1">
    <property type="nucleotide sequence ID" value="NZ_JAKLTR010000002.1"/>
</dbReference>
<protein>
    <recommendedName>
        <fullName evidence="2">histidine kinase</fullName>
        <ecNumber evidence="2">2.7.13.3</ecNumber>
    </recommendedName>
</protein>
<sequence length="1001" mass="113057">MHGSIPSAYAADVDTSRYQHIRYTDENGLPQNSIKAIAADEVGNLWLCTEDGLVRFNGERFEQFSRHNIQVNSSRFGDFLYDGPVKKLYAVNSFQEIVRLEGGKVLNDSVFYPARLRALSLHRNETAQHDPLPAWHRGAGLYTDTVVFFTSVAAHYDLTRNYIAKYKGTQLVWKQQVNVALPADHFFTLGDDLFQLREEGYIEGFTQDSIRKFSISGLTGALKSNFRIFRSTDGRNLILYNDRQFFEITKSGNTFSCRLVLNDFDADQHVINCAFLSPVTQQLFLGSATEGLYRFITSPFINSRAETAHGFNIFYSLLEFQPGRLLTGQGMIIDRGQISKDRRPLMPLVSDKYTMLKDADGFIWTKKERWVFRLNHDATQVLDSLLMSSAVNALYRGLDNSIWIGTQLGLYRINVKNGLHTAALIIELPSHVTCLAEATDSTMWIGTLHGLYTLKRNGSSALLSTALPTQYIRSIYTEKSGRTWVTTYGDGFSLFDNGQAWRMPLDTKGYLRSSHCIIEDPGGNFWIPTNKGLFQISKNDLVNYSRDRLLHPYYQYYSTEQGLNTNEFNGGCQPCGSMLSGGRITLPSIDGVVSFMPDSIAGTYPSYPFTVDEILIDNRPVSLASVLNVPRGMSQLTVRISTANWSHASNLRIFFALVKKGEQPVWYPVPDNRTINLTTLPTGDFTLRIRKQNGFGKSNFLEWSMPLHVPAPWFLQPVAFVLLVIIAAVLTWGIIRLRLRIVRRKNILLQEQIKENTAELQAALEELTLSEQTLRQQTKLQQQLLAAFSHDIKAPMKHLMFTFERISQNIQNLDPESYGKFTESIYHHTRRLYHLMNNILQYIRSQMNGGQRQIVTVKLARLLEEKLTIFQDLANERETTLRSNVSAALDVQTDELLFSIILHNLVDNAVKVTVGGVVTITAQRSATGCELIIHDTGIGMSEELITWVNEHADADPRPPEQVTGLGLMIVKDLAALLHISVKVESRPGNTLFRLFIPGSPA</sequence>
<dbReference type="InterPro" id="IPR011110">
    <property type="entry name" value="Reg_prop"/>
</dbReference>
<evidence type="ECO:0000313" key="8">
    <source>
        <dbReference type="Proteomes" id="UP001165367"/>
    </source>
</evidence>
<keyword evidence="4" id="KW-0175">Coiled coil</keyword>
<dbReference type="InterPro" id="IPR003661">
    <property type="entry name" value="HisK_dim/P_dom"/>
</dbReference>
<dbReference type="InterPro" id="IPR036097">
    <property type="entry name" value="HisK_dim/P_sf"/>
</dbReference>
<dbReference type="GO" id="GO:0005524">
    <property type="term" value="F:ATP binding"/>
    <property type="evidence" value="ECO:0007669"/>
    <property type="project" value="UniProtKB-KW"/>
</dbReference>
<dbReference type="EMBL" id="JAKLTR010000002">
    <property type="protein sequence ID" value="MCG2613541.1"/>
    <property type="molecule type" value="Genomic_DNA"/>
</dbReference>
<comment type="catalytic activity">
    <reaction evidence="1">
        <text>ATP + protein L-histidine = ADP + protein N-phospho-L-histidine.</text>
        <dbReference type="EC" id="2.7.13.3"/>
    </reaction>
</comment>
<feature type="domain" description="Histidine kinase" evidence="6">
    <location>
        <begin position="787"/>
        <end position="1000"/>
    </location>
</feature>
<feature type="coiled-coil region" evidence="4">
    <location>
        <begin position="746"/>
        <end position="777"/>
    </location>
</feature>
<dbReference type="Gene3D" id="3.30.565.10">
    <property type="entry name" value="Histidine kinase-like ATPase, C-terminal domain"/>
    <property type="match status" value="1"/>
</dbReference>
<dbReference type="PROSITE" id="PS50109">
    <property type="entry name" value="HIS_KIN"/>
    <property type="match status" value="1"/>
</dbReference>
<comment type="caution">
    <text evidence="7">The sequence shown here is derived from an EMBL/GenBank/DDBJ whole genome shotgun (WGS) entry which is preliminary data.</text>
</comment>
<dbReference type="Proteomes" id="UP001165367">
    <property type="component" value="Unassembled WGS sequence"/>
</dbReference>
<dbReference type="SMART" id="SM00388">
    <property type="entry name" value="HisKA"/>
    <property type="match status" value="1"/>
</dbReference>
<keyword evidence="7" id="KW-0067">ATP-binding</keyword>
<keyword evidence="8" id="KW-1185">Reference proteome</keyword>
<feature type="transmembrane region" description="Helical" evidence="5">
    <location>
        <begin position="713"/>
        <end position="735"/>
    </location>
</feature>
<name>A0ABS9KMK7_9BACT</name>
<evidence type="ECO:0000256" key="1">
    <source>
        <dbReference type="ARBA" id="ARBA00000085"/>
    </source>
</evidence>
<dbReference type="InterPro" id="IPR005467">
    <property type="entry name" value="His_kinase_dom"/>
</dbReference>
<evidence type="ECO:0000256" key="3">
    <source>
        <dbReference type="ARBA" id="ARBA00022553"/>
    </source>
</evidence>
<organism evidence="7 8">
    <name type="scientific">Terrimonas ginsenosidimutans</name>
    <dbReference type="NCBI Taxonomy" id="2908004"/>
    <lineage>
        <taxon>Bacteria</taxon>
        <taxon>Pseudomonadati</taxon>
        <taxon>Bacteroidota</taxon>
        <taxon>Chitinophagia</taxon>
        <taxon>Chitinophagales</taxon>
        <taxon>Chitinophagaceae</taxon>
        <taxon>Terrimonas</taxon>
    </lineage>
</organism>
<dbReference type="PANTHER" id="PTHR43547:SF2">
    <property type="entry name" value="HYBRID SIGNAL TRANSDUCTION HISTIDINE KINASE C"/>
    <property type="match status" value="1"/>
</dbReference>
<dbReference type="InterPro" id="IPR036890">
    <property type="entry name" value="HATPase_C_sf"/>
</dbReference>
<evidence type="ECO:0000313" key="7">
    <source>
        <dbReference type="EMBL" id="MCG2613541.1"/>
    </source>
</evidence>
<dbReference type="Gene3D" id="2.60.40.10">
    <property type="entry name" value="Immunoglobulins"/>
    <property type="match status" value="1"/>
</dbReference>
<evidence type="ECO:0000259" key="6">
    <source>
        <dbReference type="PROSITE" id="PS50109"/>
    </source>
</evidence>
<accession>A0ABS9KMK7</accession>
<dbReference type="CDD" id="cd00082">
    <property type="entry name" value="HisKA"/>
    <property type="match status" value="1"/>
</dbReference>
<dbReference type="SMART" id="SM00387">
    <property type="entry name" value="HATPase_c"/>
    <property type="match status" value="1"/>
</dbReference>
<keyword evidence="5" id="KW-1133">Transmembrane helix</keyword>
<dbReference type="SUPFAM" id="SSF55874">
    <property type="entry name" value="ATPase domain of HSP90 chaperone/DNA topoisomerase II/histidine kinase"/>
    <property type="match status" value="1"/>
</dbReference>
<proteinExistence type="predicted"/>
<dbReference type="PANTHER" id="PTHR43547">
    <property type="entry name" value="TWO-COMPONENT HISTIDINE KINASE"/>
    <property type="match status" value="1"/>
</dbReference>
<keyword evidence="5" id="KW-0812">Transmembrane</keyword>
<dbReference type="Pfam" id="PF07494">
    <property type="entry name" value="Reg_prop"/>
    <property type="match status" value="1"/>
</dbReference>
<evidence type="ECO:0000256" key="4">
    <source>
        <dbReference type="SAM" id="Coils"/>
    </source>
</evidence>
<gene>
    <name evidence="7" type="ORF">LZZ85_04585</name>
</gene>
<dbReference type="InterPro" id="IPR003594">
    <property type="entry name" value="HATPase_dom"/>
</dbReference>
<keyword evidence="5" id="KW-0472">Membrane</keyword>
<dbReference type="SUPFAM" id="SSF63829">
    <property type="entry name" value="Calcium-dependent phosphotriesterase"/>
    <property type="match status" value="1"/>
</dbReference>
<dbReference type="SUPFAM" id="SSF47384">
    <property type="entry name" value="Homodimeric domain of signal transducing histidine kinase"/>
    <property type="match status" value="1"/>
</dbReference>
<dbReference type="EC" id="2.7.13.3" evidence="2"/>
<dbReference type="Pfam" id="PF02518">
    <property type="entry name" value="HATPase_c"/>
    <property type="match status" value="1"/>
</dbReference>
<dbReference type="Gene3D" id="1.10.287.130">
    <property type="match status" value="1"/>
</dbReference>
<dbReference type="InterPro" id="IPR015943">
    <property type="entry name" value="WD40/YVTN_repeat-like_dom_sf"/>
</dbReference>
<keyword evidence="7" id="KW-0547">Nucleotide-binding</keyword>
<evidence type="ECO:0000256" key="5">
    <source>
        <dbReference type="SAM" id="Phobius"/>
    </source>
</evidence>